<gene>
    <name evidence="4" type="ORF">ABR63_02215</name>
</gene>
<dbReference type="Gene3D" id="3.40.50.2000">
    <property type="entry name" value="Glycogen Phosphorylase B"/>
    <property type="match status" value="2"/>
</dbReference>
<dbReference type="GO" id="GO:0009103">
    <property type="term" value="P:lipopolysaccharide biosynthetic process"/>
    <property type="evidence" value="ECO:0007669"/>
    <property type="project" value="TreeGrafter"/>
</dbReference>
<evidence type="ECO:0000256" key="1">
    <source>
        <dbReference type="ARBA" id="ARBA00022679"/>
    </source>
</evidence>
<accession>A0A0R2PRC6</accession>
<protein>
    <submittedName>
        <fullName evidence="4">Glycosyl transferase family 1</fullName>
    </submittedName>
</protein>
<evidence type="ECO:0000259" key="2">
    <source>
        <dbReference type="Pfam" id="PF00534"/>
    </source>
</evidence>
<dbReference type="Proteomes" id="UP000050874">
    <property type="component" value="Unassembled WGS sequence"/>
</dbReference>
<dbReference type="AlphaFoldDB" id="A0A0R2PRC6"/>
<dbReference type="Pfam" id="PF13439">
    <property type="entry name" value="Glyco_transf_4"/>
    <property type="match status" value="1"/>
</dbReference>
<comment type="caution">
    <text evidence="4">The sequence shown here is derived from an EMBL/GenBank/DDBJ whole genome shotgun (WGS) entry which is preliminary data.</text>
</comment>
<evidence type="ECO:0000313" key="5">
    <source>
        <dbReference type="Proteomes" id="UP000050874"/>
    </source>
</evidence>
<proteinExistence type="predicted"/>
<name>A0A0R2PRC6_9GAMM</name>
<dbReference type="PANTHER" id="PTHR46401:SF2">
    <property type="entry name" value="GLYCOSYLTRANSFERASE WBBK-RELATED"/>
    <property type="match status" value="1"/>
</dbReference>
<dbReference type="Pfam" id="PF00534">
    <property type="entry name" value="Glycos_transf_1"/>
    <property type="match status" value="1"/>
</dbReference>
<reference evidence="5" key="1">
    <citation type="submission" date="2015-10" db="EMBL/GenBank/DDBJ databases">
        <title>Metagenome-Assembled Genomes uncover a global brackish microbiome.</title>
        <authorList>
            <person name="Hugerth L.W."/>
            <person name="Larsson J."/>
            <person name="Alneberg J."/>
            <person name="Lindh M.V."/>
            <person name="Legrand C."/>
            <person name="Pinhassi J."/>
            <person name="Andersson A."/>
        </authorList>
    </citation>
    <scope>NUCLEOTIDE SEQUENCE [LARGE SCALE GENOMIC DNA]</scope>
</reference>
<sequence length="414" mass="46190">MKKSLNIAILSYRSAPFGGGQGIYMHEISKALTGLGHKVDVISGPPYPDLISDVRLIKLPGLNLFSTFSFKERVNILLKKKGKSLDDWYEFFSTLLGGFPEPKTFGKRAQIFLKPNNYDVIIDNQSLSYGMLEIQALNPFIEIIHHPISKDYYYDLKFAKGIAQRLSKMRWHSFLPMQKKVAKKIQVIVTPSLNSKVDINVDFNVPLQNIQVIPNGIDTNIFCPLPAVKALPYRIITTASADVPLKGLDFTLHAMVKLKSEYLDAELIVIGSPRPNGHTERLLQDLGLGKQVTFKTNLTKKEIAEEYAKSSVAVVSSLYEGFGFPVGEAMACSTPLVATNVASIPEITGPFAQLILPGNADAIYIGIKNIFQDPAKYKMQADLGRQHIIENFNWKTIGLAYEELLYKTIIEFTC</sequence>
<feature type="domain" description="Glycosyl transferase family 1" evidence="2">
    <location>
        <begin position="233"/>
        <end position="382"/>
    </location>
</feature>
<dbReference type="PANTHER" id="PTHR46401">
    <property type="entry name" value="GLYCOSYLTRANSFERASE WBBK-RELATED"/>
    <property type="match status" value="1"/>
</dbReference>
<organism evidence="4 5">
    <name type="scientific">SAR86 cluster bacterium BACL1 MAG-120920-bin57</name>
    <dbReference type="NCBI Taxonomy" id="1655571"/>
    <lineage>
        <taxon>Bacteria</taxon>
        <taxon>Pseudomonadati</taxon>
        <taxon>Pseudomonadota</taxon>
        <taxon>Gammaproteobacteria</taxon>
        <taxon>SAR86 cluster</taxon>
    </lineage>
</organism>
<feature type="domain" description="Glycosyltransferase subfamily 4-like N-terminal" evidence="3">
    <location>
        <begin position="19"/>
        <end position="220"/>
    </location>
</feature>
<dbReference type="EMBL" id="LIAV01000206">
    <property type="protein sequence ID" value="KRO39563.1"/>
    <property type="molecule type" value="Genomic_DNA"/>
</dbReference>
<dbReference type="CDD" id="cd03801">
    <property type="entry name" value="GT4_PimA-like"/>
    <property type="match status" value="1"/>
</dbReference>
<keyword evidence="1 4" id="KW-0808">Transferase</keyword>
<dbReference type="GO" id="GO:0016757">
    <property type="term" value="F:glycosyltransferase activity"/>
    <property type="evidence" value="ECO:0007669"/>
    <property type="project" value="InterPro"/>
</dbReference>
<dbReference type="InterPro" id="IPR001296">
    <property type="entry name" value="Glyco_trans_1"/>
</dbReference>
<evidence type="ECO:0000259" key="3">
    <source>
        <dbReference type="Pfam" id="PF13439"/>
    </source>
</evidence>
<evidence type="ECO:0000313" key="4">
    <source>
        <dbReference type="EMBL" id="KRO39563.1"/>
    </source>
</evidence>
<dbReference type="SUPFAM" id="SSF53756">
    <property type="entry name" value="UDP-Glycosyltransferase/glycogen phosphorylase"/>
    <property type="match status" value="1"/>
</dbReference>
<dbReference type="InterPro" id="IPR028098">
    <property type="entry name" value="Glyco_trans_4-like_N"/>
</dbReference>